<reference evidence="5 6" key="1">
    <citation type="submission" date="2018-02" db="EMBL/GenBank/DDBJ databases">
        <title>Comparative genomes isolates from brazilian mangrove.</title>
        <authorList>
            <person name="Araujo J.E."/>
            <person name="Taketani R.G."/>
            <person name="Silva M.C.P."/>
            <person name="Loureco M.V."/>
            <person name="Andreote F.D."/>
        </authorList>
    </citation>
    <scope>NUCLEOTIDE SEQUENCE [LARGE SCALE GENOMIC DNA]</scope>
    <source>
        <strain evidence="5 6">Nap-Phe MGV</strain>
    </source>
</reference>
<feature type="region of interest" description="Disordered" evidence="4">
    <location>
        <begin position="152"/>
        <end position="222"/>
    </location>
</feature>
<dbReference type="InterPro" id="IPR005650">
    <property type="entry name" value="BlaI_family"/>
</dbReference>
<evidence type="ECO:0000256" key="2">
    <source>
        <dbReference type="ARBA" id="ARBA00023125"/>
    </source>
</evidence>
<protein>
    <submittedName>
        <fullName evidence="5">Uncharacterized protein</fullName>
    </submittedName>
</protein>
<dbReference type="AlphaFoldDB" id="A0A2S8GQ46"/>
<feature type="compositionally biased region" description="Polar residues" evidence="4">
    <location>
        <begin position="188"/>
        <end position="208"/>
    </location>
</feature>
<evidence type="ECO:0000256" key="4">
    <source>
        <dbReference type="SAM" id="MobiDB-lite"/>
    </source>
</evidence>
<feature type="region of interest" description="Disordered" evidence="4">
    <location>
        <begin position="282"/>
        <end position="308"/>
    </location>
</feature>
<dbReference type="RefSeq" id="WP_105335512.1">
    <property type="nucleotide sequence ID" value="NZ_PUHZ01000011.1"/>
</dbReference>
<sequence length="625" mass="69920">MMSKIYLPSLITFSVLVTGCMTPFGARPAEEPSSLNSYLNQQAATQKPDPSSIAKTTKPPTTGDLVKSDSAEVSLAKKLAAKLEAAQQMEAAATPEEPPHLERLAALSLPEADKEEIRTMFASANESQWDEVLSRLEPLYGPEAQIAVDATSSSAAPAADNVSPEAKAKQDMVEKFAAQLAQRHLDRSSTPAPQAEQPQRLPSTNMHQDTSHLAAADPSRYPKTIDLARGRTPAAARQIPAPRQSVREDTNIQLVAHVPDMDDATQGLYPEDLQSTAMQQLRNDPKSLPDKMAGRKPPRDAEEETINQLSDDEHQVMRVLWDKGQTSLEAMHKAIVAESAPNQSRSMPDPNVLSIDEVHTILFDLKQRGWVADTRRGQAVVYWAARSETESETGNWQEMIADTIRQLEQVAANGRLSDEERTIAQLRLRMMYLVADRKTDAMEKVEGLSTEEQEVWSNTLFGLSDYMNVEDISVSRRHMLALGSFRRAMTHLEAASPLELQNLEFIQSVDSFGQFKPFPSHDFQAKQEVLLYVEVDNFSTKDVGGQFETVLQSSYEIYDQGGRRIDARHFPEVKDLCRVRRRDFYVPYRIYMPDDISPGSYRLELTVRDPAADKFGQSTIEFRIK</sequence>
<dbReference type="GO" id="GO:0003677">
    <property type="term" value="F:DNA binding"/>
    <property type="evidence" value="ECO:0007669"/>
    <property type="project" value="UniProtKB-KW"/>
</dbReference>
<keyword evidence="3" id="KW-0804">Transcription</keyword>
<dbReference type="OrthoDB" id="291778at2"/>
<evidence type="ECO:0000313" key="5">
    <source>
        <dbReference type="EMBL" id="PQO46134.1"/>
    </source>
</evidence>
<feature type="compositionally biased region" description="Polar residues" evidence="4">
    <location>
        <begin position="33"/>
        <end position="60"/>
    </location>
</feature>
<dbReference type="EMBL" id="PUHZ01000011">
    <property type="protein sequence ID" value="PQO46134.1"/>
    <property type="molecule type" value="Genomic_DNA"/>
</dbReference>
<accession>A0A2S8GQ46</accession>
<keyword evidence="2" id="KW-0238">DNA-binding</keyword>
<dbReference type="Proteomes" id="UP000237819">
    <property type="component" value="Unassembled WGS sequence"/>
</dbReference>
<dbReference type="PROSITE" id="PS51257">
    <property type="entry name" value="PROKAR_LIPOPROTEIN"/>
    <property type="match status" value="1"/>
</dbReference>
<evidence type="ECO:0000256" key="3">
    <source>
        <dbReference type="ARBA" id="ARBA00023163"/>
    </source>
</evidence>
<dbReference type="GO" id="GO:0045892">
    <property type="term" value="P:negative regulation of DNA-templated transcription"/>
    <property type="evidence" value="ECO:0007669"/>
    <property type="project" value="InterPro"/>
</dbReference>
<keyword evidence="1" id="KW-0805">Transcription regulation</keyword>
<organism evidence="5 6">
    <name type="scientific">Blastopirellula marina</name>
    <dbReference type="NCBI Taxonomy" id="124"/>
    <lineage>
        <taxon>Bacteria</taxon>
        <taxon>Pseudomonadati</taxon>
        <taxon>Planctomycetota</taxon>
        <taxon>Planctomycetia</taxon>
        <taxon>Pirellulales</taxon>
        <taxon>Pirellulaceae</taxon>
        <taxon>Blastopirellula</taxon>
    </lineage>
</organism>
<dbReference type="Gene3D" id="1.10.10.10">
    <property type="entry name" value="Winged helix-like DNA-binding domain superfamily/Winged helix DNA-binding domain"/>
    <property type="match status" value="1"/>
</dbReference>
<dbReference type="InterPro" id="IPR036388">
    <property type="entry name" value="WH-like_DNA-bd_sf"/>
</dbReference>
<comment type="caution">
    <text evidence="5">The sequence shown here is derived from an EMBL/GenBank/DDBJ whole genome shotgun (WGS) entry which is preliminary data.</text>
</comment>
<gene>
    <name evidence="5" type="ORF">C5Y93_11215</name>
</gene>
<evidence type="ECO:0000256" key="1">
    <source>
        <dbReference type="ARBA" id="ARBA00023015"/>
    </source>
</evidence>
<proteinExistence type="predicted"/>
<evidence type="ECO:0000313" key="6">
    <source>
        <dbReference type="Proteomes" id="UP000237819"/>
    </source>
</evidence>
<feature type="region of interest" description="Disordered" evidence="4">
    <location>
        <begin position="29"/>
        <end position="68"/>
    </location>
</feature>
<name>A0A2S8GQ46_9BACT</name>
<feature type="compositionally biased region" description="Basic and acidic residues" evidence="4">
    <location>
        <begin position="283"/>
        <end position="300"/>
    </location>
</feature>
<dbReference type="Pfam" id="PF03965">
    <property type="entry name" value="Penicillinase_R"/>
    <property type="match status" value="1"/>
</dbReference>